<proteinExistence type="predicted"/>
<evidence type="ECO:0000313" key="1">
    <source>
        <dbReference type="EMBL" id="KKL13111.1"/>
    </source>
</evidence>
<protein>
    <submittedName>
        <fullName evidence="1">Uncharacterized protein</fullName>
    </submittedName>
</protein>
<dbReference type="AlphaFoldDB" id="A0A0F9D5P0"/>
<name>A0A0F9D5P0_9ZZZZ</name>
<gene>
    <name evidence="1" type="ORF">LCGC14_2529040</name>
</gene>
<sequence>MIECQQASFSLELQQQRLTQTQKVLGEKVLRRLLCFTLYLLGVDRSSIANLIDIPPGTIRSVVRAILHDGITALEDRRHGSSTFLPPQPKTMKIKIQTERQGVSVDFDTMSRIEIPRENTLQTRVLLLTMLNSGLVSTRDVSEVLGLSGVHTLNLARKLHTDDIPALLDKREGQKQQYRFTADIKAELIQQFVLDIVAGGKASGRLLSEHLQERCDLSLSERSIRDHIDKLGLSKIKKSLPDLLAGLKKTP</sequence>
<organism evidence="1">
    <name type="scientific">marine sediment metagenome</name>
    <dbReference type="NCBI Taxonomy" id="412755"/>
    <lineage>
        <taxon>unclassified sequences</taxon>
        <taxon>metagenomes</taxon>
        <taxon>ecological metagenomes</taxon>
    </lineage>
</organism>
<accession>A0A0F9D5P0</accession>
<comment type="caution">
    <text evidence="1">The sequence shown here is derived from an EMBL/GenBank/DDBJ whole genome shotgun (WGS) entry which is preliminary data.</text>
</comment>
<reference evidence="1" key="1">
    <citation type="journal article" date="2015" name="Nature">
        <title>Complex archaea that bridge the gap between prokaryotes and eukaryotes.</title>
        <authorList>
            <person name="Spang A."/>
            <person name="Saw J.H."/>
            <person name="Jorgensen S.L."/>
            <person name="Zaremba-Niedzwiedzka K."/>
            <person name="Martijn J."/>
            <person name="Lind A.E."/>
            <person name="van Eijk R."/>
            <person name="Schleper C."/>
            <person name="Guy L."/>
            <person name="Ettema T.J."/>
        </authorList>
    </citation>
    <scope>NUCLEOTIDE SEQUENCE</scope>
</reference>
<dbReference type="EMBL" id="LAZR01040994">
    <property type="protein sequence ID" value="KKL13111.1"/>
    <property type="molecule type" value="Genomic_DNA"/>
</dbReference>